<name>A0A448WUV6_9PLAT</name>
<sequence length="117" mass="13373">MLQWLLPCIVLPHFLIGRQPEPGIMLSIKHLASPNSEKQQLMELVNWSLFFGLSIWAFLITISRVIMSRHYLTDVIAGYLIGLVEAGFLIFGMNWGTLTDEVTVWLTSYLAWPIKPN</sequence>
<comment type="caution">
    <text evidence="3">The sequence shown here is derived from an EMBL/GenBank/DDBJ whole genome shotgun (WGS) entry which is preliminary data.</text>
</comment>
<dbReference type="InterPro" id="IPR036938">
    <property type="entry name" value="PAP2/HPO_sf"/>
</dbReference>
<dbReference type="InterPro" id="IPR000326">
    <property type="entry name" value="PAP2/HPO"/>
</dbReference>
<keyword evidence="1" id="KW-0472">Membrane</keyword>
<dbReference type="EMBL" id="CAAALY010047934">
    <property type="protein sequence ID" value="VEL20770.1"/>
    <property type="molecule type" value="Genomic_DNA"/>
</dbReference>
<proteinExistence type="predicted"/>
<organism evidence="3 4">
    <name type="scientific">Protopolystoma xenopodis</name>
    <dbReference type="NCBI Taxonomy" id="117903"/>
    <lineage>
        <taxon>Eukaryota</taxon>
        <taxon>Metazoa</taxon>
        <taxon>Spiralia</taxon>
        <taxon>Lophotrochozoa</taxon>
        <taxon>Platyhelminthes</taxon>
        <taxon>Monogenea</taxon>
        <taxon>Polyopisthocotylea</taxon>
        <taxon>Polystomatidea</taxon>
        <taxon>Polystomatidae</taxon>
        <taxon>Protopolystoma</taxon>
    </lineage>
</organism>
<keyword evidence="1" id="KW-1133">Transmembrane helix</keyword>
<dbReference type="Gene3D" id="1.20.144.10">
    <property type="entry name" value="Phosphatidic acid phosphatase type 2/haloperoxidase"/>
    <property type="match status" value="1"/>
</dbReference>
<protein>
    <recommendedName>
        <fullName evidence="2">Phosphatidic acid phosphatase type 2/haloperoxidase domain-containing protein</fullName>
    </recommendedName>
</protein>
<evidence type="ECO:0000256" key="1">
    <source>
        <dbReference type="SAM" id="Phobius"/>
    </source>
</evidence>
<accession>A0A448WUV6</accession>
<dbReference type="SUPFAM" id="SSF48317">
    <property type="entry name" value="Acid phosphatase/Vanadium-dependent haloperoxidase"/>
    <property type="match status" value="1"/>
</dbReference>
<keyword evidence="4" id="KW-1185">Reference proteome</keyword>
<evidence type="ECO:0000313" key="4">
    <source>
        <dbReference type="Proteomes" id="UP000784294"/>
    </source>
</evidence>
<dbReference type="OrthoDB" id="10266771at2759"/>
<gene>
    <name evidence="3" type="ORF">PXEA_LOCUS14210</name>
</gene>
<evidence type="ECO:0000259" key="2">
    <source>
        <dbReference type="Pfam" id="PF01569"/>
    </source>
</evidence>
<reference evidence="3" key="1">
    <citation type="submission" date="2018-11" db="EMBL/GenBank/DDBJ databases">
        <authorList>
            <consortium name="Pathogen Informatics"/>
        </authorList>
    </citation>
    <scope>NUCLEOTIDE SEQUENCE</scope>
</reference>
<feature type="transmembrane region" description="Helical" evidence="1">
    <location>
        <begin position="75"/>
        <end position="96"/>
    </location>
</feature>
<feature type="domain" description="Phosphatidic acid phosphatase type 2/haloperoxidase" evidence="2">
    <location>
        <begin position="49"/>
        <end position="89"/>
    </location>
</feature>
<feature type="transmembrane region" description="Helical" evidence="1">
    <location>
        <begin position="44"/>
        <end position="63"/>
    </location>
</feature>
<dbReference type="Proteomes" id="UP000784294">
    <property type="component" value="Unassembled WGS sequence"/>
</dbReference>
<keyword evidence="1" id="KW-0812">Transmembrane</keyword>
<dbReference type="AlphaFoldDB" id="A0A448WUV6"/>
<evidence type="ECO:0000313" key="3">
    <source>
        <dbReference type="EMBL" id="VEL20770.1"/>
    </source>
</evidence>
<dbReference type="Pfam" id="PF01569">
    <property type="entry name" value="PAP2"/>
    <property type="match status" value="1"/>
</dbReference>